<keyword evidence="4 7" id="KW-0863">Zinc-finger</keyword>
<evidence type="ECO:0000256" key="8">
    <source>
        <dbReference type="SAM" id="Coils"/>
    </source>
</evidence>
<dbReference type="InterPro" id="IPR036236">
    <property type="entry name" value="Znf_C2H2_sf"/>
</dbReference>
<protein>
    <submittedName>
        <fullName evidence="11">Zinc finger protein Gfi-1 like protein</fullName>
    </submittedName>
</protein>
<dbReference type="FunFam" id="3.30.160.60:FF:000100">
    <property type="entry name" value="Zinc finger 45-like"/>
    <property type="match status" value="1"/>
</dbReference>
<keyword evidence="3" id="KW-0677">Repeat</keyword>
<accession>A0A8T0FCX1</accession>
<dbReference type="PANTHER" id="PTHR16515">
    <property type="entry name" value="PR DOMAIN ZINC FINGER PROTEIN"/>
    <property type="match status" value="1"/>
</dbReference>
<keyword evidence="5" id="KW-0862">Zinc</keyword>
<evidence type="ECO:0000256" key="7">
    <source>
        <dbReference type="PROSITE-ProRule" id="PRU00042"/>
    </source>
</evidence>
<feature type="domain" description="C2H2-type" evidence="10">
    <location>
        <begin position="154"/>
        <end position="181"/>
    </location>
</feature>
<reference evidence="11" key="1">
    <citation type="journal article" date="2020" name="bioRxiv">
        <title>Chromosome-level reference genome of the European wasp spider Argiope bruennichi: a resource for studies on range expansion and evolutionary adaptation.</title>
        <authorList>
            <person name="Sheffer M.M."/>
            <person name="Hoppe A."/>
            <person name="Krehenwinkel H."/>
            <person name="Uhl G."/>
            <person name="Kuss A.W."/>
            <person name="Jensen L."/>
            <person name="Jensen C."/>
            <person name="Gillespie R.G."/>
            <person name="Hoff K.J."/>
            <person name="Prost S."/>
        </authorList>
    </citation>
    <scope>NUCLEOTIDE SEQUENCE</scope>
</reference>
<feature type="domain" description="C2H2-type" evidence="10">
    <location>
        <begin position="238"/>
        <end position="265"/>
    </location>
</feature>
<dbReference type="InterPro" id="IPR050331">
    <property type="entry name" value="Zinc_finger"/>
</dbReference>
<comment type="caution">
    <text evidence="11">The sequence shown here is derived from an EMBL/GenBank/DDBJ whole genome shotgun (WGS) entry which is preliminary data.</text>
</comment>
<keyword evidence="12" id="KW-1185">Reference proteome</keyword>
<evidence type="ECO:0000256" key="5">
    <source>
        <dbReference type="ARBA" id="ARBA00022833"/>
    </source>
</evidence>
<feature type="coiled-coil region" evidence="8">
    <location>
        <begin position="30"/>
        <end position="57"/>
    </location>
</feature>
<dbReference type="Proteomes" id="UP000807504">
    <property type="component" value="Unassembled WGS sequence"/>
</dbReference>
<evidence type="ECO:0000256" key="6">
    <source>
        <dbReference type="ARBA" id="ARBA00023242"/>
    </source>
</evidence>
<comment type="subcellular location">
    <subcellularLocation>
        <location evidence="1">Nucleus</location>
    </subcellularLocation>
</comment>
<dbReference type="Gene3D" id="3.30.160.60">
    <property type="entry name" value="Classic Zinc Finger"/>
    <property type="match status" value="4"/>
</dbReference>
<dbReference type="FunFam" id="3.30.160.60:FF:000446">
    <property type="entry name" value="Zinc finger protein"/>
    <property type="match status" value="1"/>
</dbReference>
<proteinExistence type="predicted"/>
<dbReference type="InterPro" id="IPR013087">
    <property type="entry name" value="Znf_C2H2_type"/>
</dbReference>
<keyword evidence="2" id="KW-0479">Metal-binding</keyword>
<keyword evidence="6" id="KW-0539">Nucleus</keyword>
<organism evidence="11 12">
    <name type="scientific">Argiope bruennichi</name>
    <name type="common">Wasp spider</name>
    <name type="synonym">Aranea bruennichi</name>
    <dbReference type="NCBI Taxonomy" id="94029"/>
    <lineage>
        <taxon>Eukaryota</taxon>
        <taxon>Metazoa</taxon>
        <taxon>Ecdysozoa</taxon>
        <taxon>Arthropoda</taxon>
        <taxon>Chelicerata</taxon>
        <taxon>Arachnida</taxon>
        <taxon>Araneae</taxon>
        <taxon>Araneomorphae</taxon>
        <taxon>Entelegynae</taxon>
        <taxon>Araneoidea</taxon>
        <taxon>Araneidae</taxon>
        <taxon>Argiope</taxon>
    </lineage>
</organism>
<sequence>MKKLMCLNCDEPFEREQGHRCLNIPFMLGNEDANIILQDIENEKDLDENEFISLENEELPELSTACTEIFNRISDTSTDSSLSEEVTFGVDQHTGSSTISCSEKSANDEKSFTSGVHAVPGPSRLPFTESEGSGCQEEFQPTPYHAVPPNVIRWTCKVCQAVFKEEYLLKKHMDIHGAEQNQNSDICEESFLRKFDLKSNSGIHTVEKCFPCGVCGMRFKENCELKTHLLTHIGEKLHECHICGKSFMRKFHLEMHLRNHPDEKRYICHVCGERYRQKCDLNRHYVDSHWRQIFI</sequence>
<dbReference type="PROSITE" id="PS50157">
    <property type="entry name" value="ZINC_FINGER_C2H2_2"/>
    <property type="match status" value="4"/>
</dbReference>
<evidence type="ECO:0000256" key="3">
    <source>
        <dbReference type="ARBA" id="ARBA00022737"/>
    </source>
</evidence>
<evidence type="ECO:0000313" key="11">
    <source>
        <dbReference type="EMBL" id="KAF8788098.1"/>
    </source>
</evidence>
<feature type="region of interest" description="Disordered" evidence="9">
    <location>
        <begin position="111"/>
        <end position="134"/>
    </location>
</feature>
<dbReference type="SMART" id="SM00355">
    <property type="entry name" value="ZnF_C2H2"/>
    <property type="match status" value="4"/>
</dbReference>
<dbReference type="AlphaFoldDB" id="A0A8T0FCX1"/>
<evidence type="ECO:0000256" key="2">
    <source>
        <dbReference type="ARBA" id="ARBA00022723"/>
    </source>
</evidence>
<evidence type="ECO:0000259" key="10">
    <source>
        <dbReference type="PROSITE" id="PS50157"/>
    </source>
</evidence>
<evidence type="ECO:0000313" key="12">
    <source>
        <dbReference type="Proteomes" id="UP000807504"/>
    </source>
</evidence>
<dbReference type="GO" id="GO:0005634">
    <property type="term" value="C:nucleus"/>
    <property type="evidence" value="ECO:0007669"/>
    <property type="project" value="UniProtKB-SubCell"/>
</dbReference>
<dbReference type="GO" id="GO:0010468">
    <property type="term" value="P:regulation of gene expression"/>
    <property type="evidence" value="ECO:0007669"/>
    <property type="project" value="TreeGrafter"/>
</dbReference>
<dbReference type="GO" id="GO:0008270">
    <property type="term" value="F:zinc ion binding"/>
    <property type="evidence" value="ECO:0007669"/>
    <property type="project" value="UniProtKB-KW"/>
</dbReference>
<reference evidence="11" key="2">
    <citation type="submission" date="2020-06" db="EMBL/GenBank/DDBJ databases">
        <authorList>
            <person name="Sheffer M."/>
        </authorList>
    </citation>
    <scope>NUCLEOTIDE SEQUENCE</scope>
</reference>
<evidence type="ECO:0000256" key="1">
    <source>
        <dbReference type="ARBA" id="ARBA00004123"/>
    </source>
</evidence>
<name>A0A8T0FCX1_ARGBR</name>
<feature type="domain" description="C2H2-type" evidence="10">
    <location>
        <begin position="210"/>
        <end position="237"/>
    </location>
</feature>
<gene>
    <name evidence="11" type="ORF">HNY73_009633</name>
</gene>
<dbReference type="PROSITE" id="PS00028">
    <property type="entry name" value="ZINC_FINGER_C2H2_1"/>
    <property type="match status" value="4"/>
</dbReference>
<dbReference type="Pfam" id="PF00096">
    <property type="entry name" value="zf-C2H2"/>
    <property type="match status" value="4"/>
</dbReference>
<dbReference type="PANTHER" id="PTHR16515:SF49">
    <property type="entry name" value="GASTRULA ZINC FINGER PROTEIN XLCGF49.1-LIKE-RELATED"/>
    <property type="match status" value="1"/>
</dbReference>
<evidence type="ECO:0000256" key="4">
    <source>
        <dbReference type="ARBA" id="ARBA00022771"/>
    </source>
</evidence>
<evidence type="ECO:0000256" key="9">
    <source>
        <dbReference type="SAM" id="MobiDB-lite"/>
    </source>
</evidence>
<dbReference type="EMBL" id="JABXBU010000015">
    <property type="protein sequence ID" value="KAF8788098.1"/>
    <property type="molecule type" value="Genomic_DNA"/>
</dbReference>
<feature type="domain" description="C2H2-type" evidence="10">
    <location>
        <begin position="266"/>
        <end position="289"/>
    </location>
</feature>
<dbReference type="SUPFAM" id="SSF57667">
    <property type="entry name" value="beta-beta-alpha zinc fingers"/>
    <property type="match status" value="3"/>
</dbReference>
<keyword evidence="8" id="KW-0175">Coiled coil</keyword>